<dbReference type="Gene3D" id="2.30.42.10">
    <property type="match status" value="1"/>
</dbReference>
<dbReference type="Pfam" id="PF13180">
    <property type="entry name" value="PDZ_2"/>
    <property type="match status" value="1"/>
</dbReference>
<dbReference type="AlphaFoldDB" id="A0A2J0KV11"/>
<sequence>MKRLRSLVLLCVIFLTAFCILSLHLIKNKNTSSIRIIEGHKAISVHMTRLELAKQIAAISLEDFLSQTKIAVAGDDKGLELVDFKKGNPLVTYGFKKGDIIRSINGSEVRTIKEALMACDSLEKEVCKDTNEKEVNISLVRDNEDVDMNFAISSFVPEKVHYTMRLEKNIGK</sequence>
<dbReference type="Proteomes" id="UP000230052">
    <property type="component" value="Unassembled WGS sequence"/>
</dbReference>
<dbReference type="InterPro" id="IPR036034">
    <property type="entry name" value="PDZ_sf"/>
</dbReference>
<comment type="caution">
    <text evidence="2">The sequence shown here is derived from an EMBL/GenBank/DDBJ whole genome shotgun (WGS) entry which is preliminary data.</text>
</comment>
<dbReference type="InterPro" id="IPR001478">
    <property type="entry name" value="PDZ"/>
</dbReference>
<dbReference type="SUPFAM" id="SSF50156">
    <property type="entry name" value="PDZ domain-like"/>
    <property type="match status" value="1"/>
</dbReference>
<dbReference type="EMBL" id="PEWV01000071">
    <property type="protein sequence ID" value="PIU41174.1"/>
    <property type="molecule type" value="Genomic_DNA"/>
</dbReference>
<reference evidence="2 3" key="1">
    <citation type="submission" date="2017-09" db="EMBL/GenBank/DDBJ databases">
        <title>Depth-based differentiation of microbial function through sediment-hosted aquifers and enrichment of novel symbionts in the deep terrestrial subsurface.</title>
        <authorList>
            <person name="Probst A.J."/>
            <person name="Ladd B."/>
            <person name="Jarett J.K."/>
            <person name="Geller-Mcgrath D.E."/>
            <person name="Sieber C.M."/>
            <person name="Emerson J.B."/>
            <person name="Anantharaman K."/>
            <person name="Thomas B.C."/>
            <person name="Malmstrom R."/>
            <person name="Stieglmeier M."/>
            <person name="Klingl A."/>
            <person name="Woyke T."/>
            <person name="Ryan C.M."/>
            <person name="Banfield J.F."/>
        </authorList>
    </citation>
    <scope>NUCLEOTIDE SEQUENCE [LARGE SCALE GENOMIC DNA]</scope>
    <source>
        <strain evidence="2">CG07_land_8_20_14_0_80_42_15</strain>
    </source>
</reference>
<gene>
    <name evidence="2" type="ORF">COS99_07490</name>
</gene>
<proteinExistence type="predicted"/>
<evidence type="ECO:0000259" key="1">
    <source>
        <dbReference type="Pfam" id="PF13180"/>
    </source>
</evidence>
<name>A0A2J0KV11_9BACT</name>
<feature type="domain" description="PDZ" evidence="1">
    <location>
        <begin position="76"/>
        <end position="149"/>
    </location>
</feature>
<evidence type="ECO:0000313" key="2">
    <source>
        <dbReference type="EMBL" id="PIU41174.1"/>
    </source>
</evidence>
<organism evidence="2 3">
    <name type="scientific">Candidatus Aquitaenariimonas noxiae</name>
    <dbReference type="NCBI Taxonomy" id="1974741"/>
    <lineage>
        <taxon>Bacteria</taxon>
        <taxon>Pseudomonadati</taxon>
        <taxon>Candidatus Omnitrophota</taxon>
        <taxon>Candidatus Aquitaenariimonas</taxon>
    </lineage>
</organism>
<evidence type="ECO:0000313" key="3">
    <source>
        <dbReference type="Proteomes" id="UP000230052"/>
    </source>
</evidence>
<accession>A0A2J0KV11</accession>
<protein>
    <recommendedName>
        <fullName evidence="1">PDZ domain-containing protein</fullName>
    </recommendedName>
</protein>